<proteinExistence type="predicted"/>
<dbReference type="PANTHER" id="PTHR15454">
    <property type="entry name" value="NISCHARIN RELATED"/>
    <property type="match status" value="1"/>
</dbReference>
<feature type="compositionally biased region" description="Polar residues" evidence="5">
    <location>
        <begin position="591"/>
        <end position="602"/>
    </location>
</feature>
<organism evidence="6 7">
    <name type="scientific">Kwoniella newhampshirensis</name>
    <dbReference type="NCBI Taxonomy" id="1651941"/>
    <lineage>
        <taxon>Eukaryota</taxon>
        <taxon>Fungi</taxon>
        <taxon>Dikarya</taxon>
        <taxon>Basidiomycota</taxon>
        <taxon>Agaricomycotina</taxon>
        <taxon>Tremellomycetes</taxon>
        <taxon>Tremellales</taxon>
        <taxon>Cryptococcaceae</taxon>
        <taxon>Kwoniella</taxon>
    </lineage>
</organism>
<evidence type="ECO:0000256" key="4">
    <source>
        <dbReference type="ARBA" id="ARBA00022737"/>
    </source>
</evidence>
<evidence type="ECO:0000256" key="3">
    <source>
        <dbReference type="ARBA" id="ARBA00022614"/>
    </source>
</evidence>
<dbReference type="PANTHER" id="PTHR15454:SF69">
    <property type="entry name" value="SERINE_THREONINE-PROTEIN KINASE 11-INTERACTING PROTEIN"/>
    <property type="match status" value="1"/>
</dbReference>
<dbReference type="InterPro" id="IPR003591">
    <property type="entry name" value="Leu-rich_rpt_typical-subtyp"/>
</dbReference>
<evidence type="ECO:0000256" key="1">
    <source>
        <dbReference type="ARBA" id="ARBA00004496"/>
    </source>
</evidence>
<dbReference type="InterPro" id="IPR001611">
    <property type="entry name" value="Leu-rich_rpt"/>
</dbReference>
<feature type="region of interest" description="Disordered" evidence="5">
    <location>
        <begin position="506"/>
        <end position="697"/>
    </location>
</feature>
<keyword evidence="4" id="KW-0677">Repeat</keyword>
<evidence type="ECO:0000256" key="5">
    <source>
        <dbReference type="SAM" id="MobiDB-lite"/>
    </source>
</evidence>
<feature type="region of interest" description="Disordered" evidence="5">
    <location>
        <begin position="85"/>
        <end position="113"/>
    </location>
</feature>
<keyword evidence="7" id="KW-1185">Reference proteome</keyword>
<dbReference type="Pfam" id="PF13855">
    <property type="entry name" value="LRR_8"/>
    <property type="match status" value="1"/>
</dbReference>
<name>A0AAW0Z3E4_9TREE</name>
<comment type="caution">
    <text evidence="6">The sequence shown here is derived from an EMBL/GenBank/DDBJ whole genome shotgun (WGS) entry which is preliminary data.</text>
</comment>
<evidence type="ECO:0000313" key="7">
    <source>
        <dbReference type="Proteomes" id="UP001388673"/>
    </source>
</evidence>
<keyword evidence="3" id="KW-0433">Leucine-rich repeat</keyword>
<feature type="compositionally biased region" description="Low complexity" evidence="5">
    <location>
        <begin position="554"/>
        <end position="570"/>
    </location>
</feature>
<feature type="compositionally biased region" description="Polar residues" evidence="5">
    <location>
        <begin position="543"/>
        <end position="553"/>
    </location>
</feature>
<evidence type="ECO:0000256" key="2">
    <source>
        <dbReference type="ARBA" id="ARBA00022490"/>
    </source>
</evidence>
<protein>
    <submittedName>
        <fullName evidence="6">Uncharacterized protein</fullName>
    </submittedName>
</protein>
<keyword evidence="2" id="KW-0963">Cytoplasm</keyword>
<feature type="compositionally biased region" description="Basic and acidic residues" evidence="5">
    <location>
        <begin position="620"/>
        <end position="630"/>
    </location>
</feature>
<dbReference type="SUPFAM" id="SSF52075">
    <property type="entry name" value="Outer arm dynein light chain 1"/>
    <property type="match status" value="1"/>
</dbReference>
<dbReference type="InterPro" id="IPR032675">
    <property type="entry name" value="LRR_dom_sf"/>
</dbReference>
<dbReference type="Proteomes" id="UP001388673">
    <property type="component" value="Unassembled WGS sequence"/>
</dbReference>
<dbReference type="EMBL" id="JBCAWK010000003">
    <property type="protein sequence ID" value="KAK8864636.1"/>
    <property type="molecule type" value="Genomic_DNA"/>
</dbReference>
<sequence>MSFLGVTQQTDSTPPEPITGTAYITKLHKYLKVNASRLAPASTASRSSSSSSPTPSFLQQSYTLLTLGLDPSSAPLSRAVKVPLTLGFGTPSNPRTSLSPSPKRPPTPTTKPLLLRLPPDRLLYLLLRWQSLSQSLPHVGRTDVPIEDGVPVAARGARIDERRGQEGDVKSVMSWVGSMRSVSLGSIVPKEGGRGWFGRKEEMDEDQILLGLYTMFTILPALLVHPPFVSEPPILDLIEAGGYTQLGGINVRVPLDVLRNLQILELEGYDPRGLLIPSNPGLRSLTVRDVQDGDDWIEELVTLLPDEHGASKSYHDTSTRPANPRFPNLRHLSLIRTNLLSLPDLPLTSLTHLDLSHNLLNALPPSLSSLSSLVSLNLSNNVIVSLRSAPSCLGNTTSLNLSHNRIDCLVGLDRVMGLERVDVRSNELAEEGEVGRLAILPNIREVWCTGNLYDKAGDSDDWRIQLGVSFREEGKEVILDDTPFTWSENRRIDALLIQRGKLNGGRVWSSDRSSHLHMRSNSHSHEGILQHDTNVAGDGPTLHSRQSSNTSQRLPTSSTSNLASPASSAAVQKKKGRRRVINLDGGKEGIETSSGIETSGSIKGSLRLPGMVEEEDEDESTKKEQRKKTEVGYGGLKDLSTSAGNRYDEGAVGGERGGEANVKVVSSKGKSARKGLGKDTFNSISTTGNGTGNGDKI</sequence>
<evidence type="ECO:0000313" key="6">
    <source>
        <dbReference type="EMBL" id="KAK8864636.1"/>
    </source>
</evidence>
<dbReference type="SMART" id="SM00369">
    <property type="entry name" value="LRR_TYP"/>
    <property type="match status" value="2"/>
</dbReference>
<dbReference type="RefSeq" id="XP_066804932.1">
    <property type="nucleotide sequence ID" value="XM_066945009.1"/>
</dbReference>
<dbReference type="AlphaFoldDB" id="A0AAW0Z3E4"/>
<comment type="subcellular location">
    <subcellularLocation>
        <location evidence="1">Cytoplasm</location>
    </subcellularLocation>
</comment>
<dbReference type="PROSITE" id="PS51450">
    <property type="entry name" value="LRR"/>
    <property type="match status" value="3"/>
</dbReference>
<dbReference type="GeneID" id="92179145"/>
<gene>
    <name evidence="6" type="ORF">IAR55_001886</name>
</gene>
<dbReference type="GO" id="GO:0005737">
    <property type="term" value="C:cytoplasm"/>
    <property type="evidence" value="ECO:0007669"/>
    <property type="project" value="UniProtKB-SubCell"/>
</dbReference>
<dbReference type="KEGG" id="kne:92179145"/>
<dbReference type="Gene3D" id="3.80.10.10">
    <property type="entry name" value="Ribonuclease Inhibitor"/>
    <property type="match status" value="1"/>
</dbReference>
<reference evidence="6 7" key="1">
    <citation type="journal article" date="2024" name="bioRxiv">
        <title>Comparative genomics of Cryptococcus and Kwoniella reveals pathogenesis evolution and contrasting karyotype dynamics via intercentromeric recombination or chromosome fusion.</title>
        <authorList>
            <person name="Coelho M.A."/>
            <person name="David-Palma M."/>
            <person name="Shea T."/>
            <person name="Bowers K."/>
            <person name="McGinley-Smith S."/>
            <person name="Mohammad A.W."/>
            <person name="Gnirke A."/>
            <person name="Yurkov A.M."/>
            <person name="Nowrousian M."/>
            <person name="Sun S."/>
            <person name="Cuomo C.A."/>
            <person name="Heitman J."/>
        </authorList>
    </citation>
    <scope>NUCLEOTIDE SEQUENCE [LARGE SCALE GENOMIC DNA]</scope>
    <source>
        <strain evidence="6 7">CBS 13917</strain>
    </source>
</reference>
<accession>A0AAW0Z3E4</accession>